<evidence type="ECO:0000313" key="1">
    <source>
        <dbReference type="EMBL" id="KAB1068900.1"/>
    </source>
</evidence>
<gene>
    <name evidence="1" type="ORF">F6X53_31225</name>
</gene>
<dbReference type="OrthoDB" id="8005423at2"/>
<sequence length="64" mass="6886">MSEPSPLDELLSDAIRYLIAGGLPLEIVDEGGRQLYILEGKELTTDQVIAGAFLLGMDGQQPLN</sequence>
<evidence type="ECO:0000313" key="2">
    <source>
        <dbReference type="Proteomes" id="UP000474159"/>
    </source>
</evidence>
<accession>A0A6L3SV06</accession>
<proteinExistence type="predicted"/>
<comment type="caution">
    <text evidence="1">The sequence shown here is derived from an EMBL/GenBank/DDBJ whole genome shotgun (WGS) entry which is preliminary data.</text>
</comment>
<protein>
    <submittedName>
        <fullName evidence="1">Uncharacterized protein</fullName>
    </submittedName>
</protein>
<dbReference type="EMBL" id="VZZK01000080">
    <property type="protein sequence ID" value="KAB1068900.1"/>
    <property type="molecule type" value="Genomic_DNA"/>
</dbReference>
<name>A0A6L3SV06_9HYPH</name>
<keyword evidence="2" id="KW-1185">Reference proteome</keyword>
<reference evidence="1 2" key="1">
    <citation type="submission" date="2019-09" db="EMBL/GenBank/DDBJ databases">
        <title>YIM 48816 draft genome.</title>
        <authorList>
            <person name="Jiang L."/>
        </authorList>
    </citation>
    <scope>NUCLEOTIDE SEQUENCE [LARGE SCALE GENOMIC DNA]</scope>
    <source>
        <strain evidence="1 2">YIM 48816</strain>
    </source>
</reference>
<dbReference type="AlphaFoldDB" id="A0A6L3SV06"/>
<dbReference type="RefSeq" id="WP_151005704.1">
    <property type="nucleotide sequence ID" value="NZ_BPQY01000283.1"/>
</dbReference>
<organism evidence="1 2">
    <name type="scientific">Methylobacterium soli</name>
    <dbReference type="NCBI Taxonomy" id="553447"/>
    <lineage>
        <taxon>Bacteria</taxon>
        <taxon>Pseudomonadati</taxon>
        <taxon>Pseudomonadota</taxon>
        <taxon>Alphaproteobacteria</taxon>
        <taxon>Hyphomicrobiales</taxon>
        <taxon>Methylobacteriaceae</taxon>
        <taxon>Methylobacterium</taxon>
    </lineage>
</organism>
<dbReference type="Proteomes" id="UP000474159">
    <property type="component" value="Unassembled WGS sequence"/>
</dbReference>